<dbReference type="PROSITE" id="PS00622">
    <property type="entry name" value="HTH_LUXR_1"/>
    <property type="match status" value="1"/>
</dbReference>
<keyword evidence="2" id="KW-0238">DNA-binding</keyword>
<dbReference type="Proteomes" id="UP000596248">
    <property type="component" value="Chromosome"/>
</dbReference>
<dbReference type="PANTHER" id="PTHR44688:SF16">
    <property type="entry name" value="DNA-BINDING TRANSCRIPTIONAL ACTIVATOR DEVR_DOSR"/>
    <property type="match status" value="1"/>
</dbReference>
<dbReference type="SMART" id="SM00421">
    <property type="entry name" value="HTH_LUXR"/>
    <property type="match status" value="1"/>
</dbReference>
<dbReference type="Gene3D" id="1.10.10.10">
    <property type="entry name" value="Winged helix-like DNA-binding domain superfamily/Winged helix DNA-binding domain"/>
    <property type="match status" value="1"/>
</dbReference>
<dbReference type="PANTHER" id="PTHR44688">
    <property type="entry name" value="DNA-BINDING TRANSCRIPTIONAL ACTIVATOR DEVR_DOSR"/>
    <property type="match status" value="1"/>
</dbReference>
<sequence length="51" mass="5847">MIAGRSNTEVAHLLFISENTVKKHLNSIYSKLEITKRIQLTQKILPNMLIP</sequence>
<evidence type="ECO:0000256" key="1">
    <source>
        <dbReference type="ARBA" id="ARBA00023015"/>
    </source>
</evidence>
<reference evidence="5 6" key="1">
    <citation type="submission" date="2021-01" db="EMBL/GenBank/DDBJ databases">
        <title>Identification of strong promoters based on the transcriptome of Brevibacillus choshinensis.</title>
        <authorList>
            <person name="Yao D."/>
            <person name="Zhang K."/>
            <person name="Wu J."/>
        </authorList>
    </citation>
    <scope>NUCLEOTIDE SEQUENCE [LARGE SCALE GENOMIC DNA]</scope>
    <source>
        <strain evidence="5 6">HPD31-SP3</strain>
    </source>
</reference>
<evidence type="ECO:0000313" key="6">
    <source>
        <dbReference type="Proteomes" id="UP000596248"/>
    </source>
</evidence>
<evidence type="ECO:0000256" key="3">
    <source>
        <dbReference type="ARBA" id="ARBA00023163"/>
    </source>
</evidence>
<dbReference type="Pfam" id="PF00196">
    <property type="entry name" value="GerE"/>
    <property type="match status" value="1"/>
</dbReference>
<keyword evidence="3" id="KW-0804">Transcription</keyword>
<feature type="domain" description="HTH luxR-type" evidence="4">
    <location>
        <begin position="1"/>
        <end position="48"/>
    </location>
</feature>
<dbReference type="EMBL" id="CP069127">
    <property type="protein sequence ID" value="QRG65188.1"/>
    <property type="molecule type" value="Genomic_DNA"/>
</dbReference>
<dbReference type="InterPro" id="IPR000792">
    <property type="entry name" value="Tscrpt_reg_LuxR_C"/>
</dbReference>
<proteinExistence type="predicted"/>
<dbReference type="PROSITE" id="PS50043">
    <property type="entry name" value="HTH_LUXR_2"/>
    <property type="match status" value="1"/>
</dbReference>
<accession>A0ABX7FG60</accession>
<dbReference type="InterPro" id="IPR016032">
    <property type="entry name" value="Sig_transdc_resp-reg_C-effctor"/>
</dbReference>
<name>A0ABX7FG60_BRECH</name>
<dbReference type="InterPro" id="IPR036388">
    <property type="entry name" value="WH-like_DNA-bd_sf"/>
</dbReference>
<dbReference type="SUPFAM" id="SSF46894">
    <property type="entry name" value="C-terminal effector domain of the bipartite response regulators"/>
    <property type="match status" value="1"/>
</dbReference>
<dbReference type="PRINTS" id="PR00038">
    <property type="entry name" value="HTHLUXR"/>
</dbReference>
<evidence type="ECO:0000313" key="5">
    <source>
        <dbReference type="EMBL" id="QRG65188.1"/>
    </source>
</evidence>
<keyword evidence="1" id="KW-0805">Transcription regulation</keyword>
<keyword evidence="6" id="KW-1185">Reference proteome</keyword>
<evidence type="ECO:0000256" key="2">
    <source>
        <dbReference type="ARBA" id="ARBA00023125"/>
    </source>
</evidence>
<evidence type="ECO:0000259" key="4">
    <source>
        <dbReference type="PROSITE" id="PS50043"/>
    </source>
</evidence>
<gene>
    <name evidence="5" type="ORF">JNE38_16205</name>
</gene>
<protein>
    <submittedName>
        <fullName evidence="5">Response regulator transcription factor</fullName>
    </submittedName>
</protein>
<organism evidence="5 6">
    <name type="scientific">Brevibacillus choshinensis</name>
    <dbReference type="NCBI Taxonomy" id="54911"/>
    <lineage>
        <taxon>Bacteria</taxon>
        <taxon>Bacillati</taxon>
        <taxon>Bacillota</taxon>
        <taxon>Bacilli</taxon>
        <taxon>Bacillales</taxon>
        <taxon>Paenibacillaceae</taxon>
        <taxon>Brevibacillus</taxon>
    </lineage>
</organism>